<evidence type="ECO:0000313" key="1">
    <source>
        <dbReference type="EMBL" id="KAF2476245.1"/>
    </source>
</evidence>
<protein>
    <submittedName>
        <fullName evidence="1">Uncharacterized protein</fullName>
    </submittedName>
</protein>
<sequence length="158" mass="17797">MWWQEKASGEKLGPVVPSSSNALHAITASDVCDENVTMLIKRLSSQRKGCERRMLCDFDITLIPPCCVGQRRMAAAAEQAEMLLAGRARAEMGCTDDRHVQRRDKLQTEEHWTYARYTEELLLRLERRPIAICEAASSVLEGLFEVGSAEDAIESVQW</sequence>
<gene>
    <name evidence="1" type="ORF">BDR25DRAFT_309670</name>
</gene>
<accession>A0ACB6RBZ3</accession>
<dbReference type="Proteomes" id="UP000799755">
    <property type="component" value="Unassembled WGS sequence"/>
</dbReference>
<name>A0ACB6RBZ3_9PLEO</name>
<proteinExistence type="predicted"/>
<organism evidence="1 2">
    <name type="scientific">Lindgomyces ingoldianus</name>
    <dbReference type="NCBI Taxonomy" id="673940"/>
    <lineage>
        <taxon>Eukaryota</taxon>
        <taxon>Fungi</taxon>
        <taxon>Dikarya</taxon>
        <taxon>Ascomycota</taxon>
        <taxon>Pezizomycotina</taxon>
        <taxon>Dothideomycetes</taxon>
        <taxon>Pleosporomycetidae</taxon>
        <taxon>Pleosporales</taxon>
        <taxon>Lindgomycetaceae</taxon>
        <taxon>Lindgomyces</taxon>
    </lineage>
</organism>
<evidence type="ECO:0000313" key="2">
    <source>
        <dbReference type="Proteomes" id="UP000799755"/>
    </source>
</evidence>
<dbReference type="EMBL" id="MU003494">
    <property type="protein sequence ID" value="KAF2476245.1"/>
    <property type="molecule type" value="Genomic_DNA"/>
</dbReference>
<reference evidence="1" key="1">
    <citation type="journal article" date="2020" name="Stud. Mycol.">
        <title>101 Dothideomycetes genomes: a test case for predicting lifestyles and emergence of pathogens.</title>
        <authorList>
            <person name="Haridas S."/>
            <person name="Albert R."/>
            <person name="Binder M."/>
            <person name="Bloem J."/>
            <person name="Labutti K."/>
            <person name="Salamov A."/>
            <person name="Andreopoulos B."/>
            <person name="Baker S."/>
            <person name="Barry K."/>
            <person name="Bills G."/>
            <person name="Bluhm B."/>
            <person name="Cannon C."/>
            <person name="Castanera R."/>
            <person name="Culley D."/>
            <person name="Daum C."/>
            <person name="Ezra D."/>
            <person name="Gonzalez J."/>
            <person name="Henrissat B."/>
            <person name="Kuo A."/>
            <person name="Liang C."/>
            <person name="Lipzen A."/>
            <person name="Lutzoni F."/>
            <person name="Magnuson J."/>
            <person name="Mondo S."/>
            <person name="Nolan M."/>
            <person name="Ohm R."/>
            <person name="Pangilinan J."/>
            <person name="Park H.-J."/>
            <person name="Ramirez L."/>
            <person name="Alfaro M."/>
            <person name="Sun H."/>
            <person name="Tritt A."/>
            <person name="Yoshinaga Y."/>
            <person name="Zwiers L.-H."/>
            <person name="Turgeon B."/>
            <person name="Goodwin S."/>
            <person name="Spatafora J."/>
            <person name="Crous P."/>
            <person name="Grigoriev I."/>
        </authorList>
    </citation>
    <scope>NUCLEOTIDE SEQUENCE</scope>
    <source>
        <strain evidence="1">ATCC 200398</strain>
    </source>
</reference>
<comment type="caution">
    <text evidence="1">The sequence shown here is derived from an EMBL/GenBank/DDBJ whole genome shotgun (WGS) entry which is preliminary data.</text>
</comment>
<keyword evidence="2" id="KW-1185">Reference proteome</keyword>